<evidence type="ECO:0000313" key="2">
    <source>
        <dbReference type="EMBL" id="PJE50364.1"/>
    </source>
</evidence>
<dbReference type="AlphaFoldDB" id="A0A2J0Q6D9"/>
<organism evidence="2 3">
    <name type="scientific">Candidatus Yanofskybacteria bacterium CG10_big_fil_rev_8_21_14_0_10_36_16</name>
    <dbReference type="NCBI Taxonomy" id="1975096"/>
    <lineage>
        <taxon>Bacteria</taxon>
        <taxon>Candidatus Yanofskyibacteriota</taxon>
    </lineage>
</organism>
<name>A0A2J0Q6D9_9BACT</name>
<protein>
    <submittedName>
        <fullName evidence="2">Uncharacterized protein</fullName>
    </submittedName>
</protein>
<comment type="caution">
    <text evidence="2">The sequence shown here is derived from an EMBL/GenBank/DDBJ whole genome shotgun (WGS) entry which is preliminary data.</text>
</comment>
<dbReference type="EMBL" id="PCXQ01000007">
    <property type="protein sequence ID" value="PJE50364.1"/>
    <property type="molecule type" value="Genomic_DNA"/>
</dbReference>
<feature type="region of interest" description="Disordered" evidence="1">
    <location>
        <begin position="277"/>
        <end position="313"/>
    </location>
</feature>
<reference evidence="2 3" key="1">
    <citation type="submission" date="2017-09" db="EMBL/GenBank/DDBJ databases">
        <title>Depth-based differentiation of microbial function through sediment-hosted aquifers and enrichment of novel symbionts in the deep terrestrial subsurface.</title>
        <authorList>
            <person name="Probst A.J."/>
            <person name="Ladd B."/>
            <person name="Jarett J.K."/>
            <person name="Geller-Mcgrath D.E."/>
            <person name="Sieber C.M."/>
            <person name="Emerson J.B."/>
            <person name="Anantharaman K."/>
            <person name="Thomas B.C."/>
            <person name="Malmstrom R."/>
            <person name="Stieglmeier M."/>
            <person name="Klingl A."/>
            <person name="Woyke T."/>
            <person name="Ryan C.M."/>
            <person name="Banfield J.F."/>
        </authorList>
    </citation>
    <scope>NUCLEOTIDE SEQUENCE [LARGE SCALE GENOMIC DNA]</scope>
    <source>
        <strain evidence="2">CG10_big_fil_rev_8_21_14_0_10_36_16</strain>
    </source>
</reference>
<feature type="compositionally biased region" description="Acidic residues" evidence="1">
    <location>
        <begin position="296"/>
        <end position="313"/>
    </location>
</feature>
<feature type="compositionally biased region" description="Polar residues" evidence="1">
    <location>
        <begin position="277"/>
        <end position="289"/>
    </location>
</feature>
<evidence type="ECO:0000256" key="1">
    <source>
        <dbReference type="SAM" id="MobiDB-lite"/>
    </source>
</evidence>
<gene>
    <name evidence="2" type="ORF">COV29_04270</name>
</gene>
<evidence type="ECO:0000313" key="3">
    <source>
        <dbReference type="Proteomes" id="UP000228496"/>
    </source>
</evidence>
<accession>A0A2J0Q6D9</accession>
<dbReference type="Proteomes" id="UP000228496">
    <property type="component" value="Unassembled WGS sequence"/>
</dbReference>
<sequence length="313" mass="35815">MTKETEGKAASETKPAFKEVVRRWTTQGGEERECRTIMTPDGDVVEKRHADGSVTVFVGEGESKQGLVFDPGEVPDLITVTARSIQWRKFKMSDPSSRNGHQNGFHLTLTPEEWLSQLPFLEELPVERRAIPGQPDSEPELEQEVWLKVVLPFEAAREFYPDGRCCKLVQPQPYWRYAEERAWTYVQFTHAYSVFYEWYDQDGYHKEEEFRTDEFNPDEGTFQHGMWVPPWLLVPISEDEATDIYKAIDWVYANGLEVPATFANYVILNGVEKSSTSVDWRPASDQNLIPTPGAPEEGDDEESPDDEPVLMAG</sequence>
<proteinExistence type="predicted"/>